<feature type="domain" description="NAD-dependent epimerase/dehydratase" evidence="3">
    <location>
        <begin position="12"/>
        <end position="248"/>
    </location>
</feature>
<evidence type="ECO:0000313" key="4">
    <source>
        <dbReference type="EMBL" id="SDG38942.1"/>
    </source>
</evidence>
<dbReference type="AlphaFoldDB" id="A0A1G7TUL9"/>
<keyword evidence="5" id="KW-1185">Reference proteome</keyword>
<name>A0A1G7TUL9_9PROT</name>
<dbReference type="Pfam" id="PF01370">
    <property type="entry name" value="Epimerase"/>
    <property type="match status" value="1"/>
</dbReference>
<dbReference type="SUPFAM" id="SSF51735">
    <property type="entry name" value="NAD(P)-binding Rossmann-fold domains"/>
    <property type="match status" value="1"/>
</dbReference>
<reference evidence="5" key="1">
    <citation type="submission" date="2016-10" db="EMBL/GenBank/DDBJ databases">
        <authorList>
            <person name="Varghese N."/>
            <person name="Submissions S."/>
        </authorList>
    </citation>
    <scope>NUCLEOTIDE SEQUENCE [LARGE SCALE GENOMIC DNA]</scope>
    <source>
        <strain evidence="5">930I</strain>
    </source>
</reference>
<protein>
    <submittedName>
        <fullName evidence="4">UDP-glucose 4-epimerase</fullName>
    </submittedName>
</protein>
<accession>A0A1G7TUL9</accession>
<organism evidence="4 5">
    <name type="scientific">Roseospirillum parvum</name>
    <dbReference type="NCBI Taxonomy" id="83401"/>
    <lineage>
        <taxon>Bacteria</taxon>
        <taxon>Pseudomonadati</taxon>
        <taxon>Pseudomonadota</taxon>
        <taxon>Alphaproteobacteria</taxon>
        <taxon>Rhodospirillales</taxon>
        <taxon>Rhodospirillaceae</taxon>
        <taxon>Roseospirillum</taxon>
    </lineage>
</organism>
<evidence type="ECO:0000259" key="3">
    <source>
        <dbReference type="Pfam" id="PF01370"/>
    </source>
</evidence>
<dbReference type="Gene3D" id="3.40.50.720">
    <property type="entry name" value="NAD(P)-binding Rossmann-like Domain"/>
    <property type="match status" value="1"/>
</dbReference>
<dbReference type="CDD" id="cd05256">
    <property type="entry name" value="UDP_AE_SDR_e"/>
    <property type="match status" value="1"/>
</dbReference>
<evidence type="ECO:0000256" key="1">
    <source>
        <dbReference type="ARBA" id="ARBA00005125"/>
    </source>
</evidence>
<dbReference type="InterPro" id="IPR001509">
    <property type="entry name" value="Epimerase_deHydtase"/>
</dbReference>
<comment type="similarity">
    <text evidence="2">Belongs to the NAD(P)-dependent epimerase/dehydratase family.</text>
</comment>
<evidence type="ECO:0000256" key="2">
    <source>
        <dbReference type="ARBA" id="ARBA00007637"/>
    </source>
</evidence>
<dbReference type="EMBL" id="FNCV01000001">
    <property type="protein sequence ID" value="SDG38942.1"/>
    <property type="molecule type" value="Genomic_DNA"/>
</dbReference>
<proteinExistence type="inferred from homology"/>
<gene>
    <name evidence="4" type="ORF">SAMN05421742_101107</name>
</gene>
<comment type="pathway">
    <text evidence="1">Bacterial outer membrane biogenesis; LPS O-antigen biosynthesis.</text>
</comment>
<dbReference type="STRING" id="83401.SAMN05421742_101107"/>
<sequence>MSIRQASPGLAVVTGGAGFIGSHLVDRLLADGHRVRVIDNFACGSPANLAQHREDPRLAVHQVDVTDATALGPLMEGAEWVFHLAALADIVPSIEQPMAYHQANVEGTLRVLEAARAAGVRRFLYAASSSCYGLPDVVPTPEEAPIRPMYPYALTKTVGEQYVNHWHRVYGLPTVCLRLFNVYGPRVRTRGTYGAVFGVFMAQKLAGEPFTVVGDGTQTRDFTYVTDVADAFVRAAQSDLVGEVMNVGSGRTESVNRLVELLDGPVVHVPKRPGEPDCTFADTRRIEARLGWRAQVPFAEGVAEMLAHIEAWRDAPLWTPESIAEATRTWFNHLGRAEGAGGQP</sequence>
<evidence type="ECO:0000313" key="5">
    <source>
        <dbReference type="Proteomes" id="UP000217076"/>
    </source>
</evidence>
<dbReference type="RefSeq" id="WP_245689157.1">
    <property type="nucleotide sequence ID" value="NZ_FNCV01000001.1"/>
</dbReference>
<dbReference type="Gene3D" id="3.90.25.10">
    <property type="entry name" value="UDP-galactose 4-epimerase, domain 1"/>
    <property type="match status" value="1"/>
</dbReference>
<dbReference type="Proteomes" id="UP000217076">
    <property type="component" value="Unassembled WGS sequence"/>
</dbReference>
<dbReference type="InterPro" id="IPR036291">
    <property type="entry name" value="NAD(P)-bd_dom_sf"/>
</dbReference>
<dbReference type="PANTHER" id="PTHR43000">
    <property type="entry name" value="DTDP-D-GLUCOSE 4,6-DEHYDRATASE-RELATED"/>
    <property type="match status" value="1"/>
</dbReference>